<reference evidence="2" key="1">
    <citation type="submission" date="2022-11" db="UniProtKB">
        <authorList>
            <consortium name="WormBaseParasite"/>
        </authorList>
    </citation>
    <scope>IDENTIFICATION</scope>
</reference>
<protein>
    <submittedName>
        <fullName evidence="2">Rho-GAP domain-containing protein</fullName>
    </submittedName>
</protein>
<dbReference type="WBParaSite" id="PS1159_v2.g21602.t2">
    <property type="protein sequence ID" value="PS1159_v2.g21602.t2"/>
    <property type="gene ID" value="PS1159_v2.g21602"/>
</dbReference>
<proteinExistence type="predicted"/>
<sequence length="659" mass="73728">MSQLCEGIIACDRATQVSTSRFLESFSSFLTPQPSKYQELADAARHYRPGSEFMSFLQNLPGRSISSSSLLRGEHGSGGISLNTTTGTTDDDNAASTSTGGRSSTTSTQSSTARFRRNALNEVEHYDLIVETQQHRKPKISMGRLFDPSNSTSTEYTEPTRSHKLVRTRQVIKCVQCDRLSSNSVVCGPNAKPFAESARRVSIFGVPLKSHLELQKRKVPQILEKCIDEIQRKGMRTKGLYRTCGLKSKVEQICQTFEQSDGSTDIKLDDNNITAMNVASVIKLYLRKLPEPLLSFELYSEFLHFDTEAEPQQIITRLQDLIATKLPEQNYETLKFLMIHLKRVTWFQKDNLMPAANVAAVITPSLIWAPIPQTPGFSTPASATSGYASSCGSFVNDAHQQSKVIELLIKNAFLLIKNAFEIFEIDSKADWKNYFERYPNVKEPEQMDDNNVEEIVTNDEPAIDEDDCLEEDDYDDELDQVCSSSNISQQPPTPDLLRNTNNNNRKNIQNSADDLVTVESEQGYNRKYIPAVRTVSAGYHPSTITNFKQQRSTTESSSGDDGNSSNISGCGNEGFSKQRSFTTSILVSPQNNRKIFLPQQRSIEEQPTTKGYSKNIEVPENCSQTCIQSGEVTIDIKKVENFFAQNRLILSPSTDVSYV</sequence>
<dbReference type="Proteomes" id="UP000887580">
    <property type="component" value="Unplaced"/>
</dbReference>
<accession>A0AC35FWN1</accession>
<evidence type="ECO:0000313" key="1">
    <source>
        <dbReference type="Proteomes" id="UP000887580"/>
    </source>
</evidence>
<evidence type="ECO:0000313" key="2">
    <source>
        <dbReference type="WBParaSite" id="PS1159_v2.g21602.t2"/>
    </source>
</evidence>
<organism evidence="1 2">
    <name type="scientific">Panagrolaimus sp. PS1159</name>
    <dbReference type="NCBI Taxonomy" id="55785"/>
    <lineage>
        <taxon>Eukaryota</taxon>
        <taxon>Metazoa</taxon>
        <taxon>Ecdysozoa</taxon>
        <taxon>Nematoda</taxon>
        <taxon>Chromadorea</taxon>
        <taxon>Rhabditida</taxon>
        <taxon>Tylenchina</taxon>
        <taxon>Panagrolaimomorpha</taxon>
        <taxon>Panagrolaimoidea</taxon>
        <taxon>Panagrolaimidae</taxon>
        <taxon>Panagrolaimus</taxon>
    </lineage>
</organism>
<name>A0AC35FWN1_9BILA</name>